<dbReference type="Gene3D" id="1.20.120.80">
    <property type="entry name" value="Cytochrome c oxidase, subunit III, four-helix bundle"/>
    <property type="match status" value="1"/>
</dbReference>
<dbReference type="CDD" id="cd02862">
    <property type="entry name" value="NorE_like"/>
    <property type="match status" value="1"/>
</dbReference>
<dbReference type="AlphaFoldDB" id="A0A369WIB3"/>
<keyword evidence="4 7" id="KW-1133">Transmembrane helix</keyword>
<evidence type="ECO:0000256" key="4">
    <source>
        <dbReference type="ARBA" id="ARBA00022989"/>
    </source>
</evidence>
<evidence type="ECO:0000256" key="2">
    <source>
        <dbReference type="ARBA" id="ARBA00010581"/>
    </source>
</evidence>
<accession>A0A369WIB3</accession>
<comment type="similarity">
    <text evidence="2 6">Belongs to the cytochrome c oxidase subunit 3 family.</text>
</comment>
<dbReference type="GO" id="GO:0005886">
    <property type="term" value="C:plasma membrane"/>
    <property type="evidence" value="ECO:0007669"/>
    <property type="project" value="UniProtKB-SubCell"/>
</dbReference>
<evidence type="ECO:0000313" key="9">
    <source>
        <dbReference type="EMBL" id="RDE19185.1"/>
    </source>
</evidence>
<evidence type="ECO:0000256" key="3">
    <source>
        <dbReference type="ARBA" id="ARBA00022692"/>
    </source>
</evidence>
<feature type="transmembrane region" description="Helical" evidence="7">
    <location>
        <begin position="65"/>
        <end position="83"/>
    </location>
</feature>
<dbReference type="EMBL" id="QQOH01000004">
    <property type="protein sequence ID" value="RDE19185.1"/>
    <property type="molecule type" value="Genomic_DNA"/>
</dbReference>
<dbReference type="PANTHER" id="PTHR11403">
    <property type="entry name" value="CYTOCHROME C OXIDASE SUBUNIT III"/>
    <property type="match status" value="1"/>
</dbReference>
<feature type="transmembrane region" description="Helical" evidence="7">
    <location>
        <begin position="103"/>
        <end position="127"/>
    </location>
</feature>
<evidence type="ECO:0000256" key="7">
    <source>
        <dbReference type="SAM" id="Phobius"/>
    </source>
</evidence>
<dbReference type="Pfam" id="PF00510">
    <property type="entry name" value="COX3"/>
    <property type="match status" value="1"/>
</dbReference>
<sequence length="167" mass="19466">MTEFGVMFLIYFIAKVHSQEMFDQGPQQLNTLAGTLNTLAMLSSSFCVARAMVAIRRDAVRESIRWLWGTIGCVLFYLVVKIWEYLLNAEHGFSVYTNLFFTVYYYLTFNHFIHVIWGGGAILWVIIRLHYGAYSAKDHEGMEAVACYWHMIDLVWIVIFPLVYVLR</sequence>
<feature type="domain" description="Heme-copper oxidase subunit III family profile" evidence="8">
    <location>
        <begin position="1"/>
        <end position="167"/>
    </location>
</feature>
<dbReference type="PANTHER" id="PTHR11403:SF6">
    <property type="entry name" value="NITRIC OXIDE REDUCTASE SUBUNIT E"/>
    <property type="match status" value="1"/>
</dbReference>
<dbReference type="GO" id="GO:0004129">
    <property type="term" value="F:cytochrome-c oxidase activity"/>
    <property type="evidence" value="ECO:0007669"/>
    <property type="project" value="InterPro"/>
</dbReference>
<dbReference type="SUPFAM" id="SSF81452">
    <property type="entry name" value="Cytochrome c oxidase subunit III-like"/>
    <property type="match status" value="1"/>
</dbReference>
<dbReference type="InterPro" id="IPR024791">
    <property type="entry name" value="Cyt_c/ubiquinol_Oxase_su3"/>
</dbReference>
<feature type="transmembrane region" description="Helical" evidence="7">
    <location>
        <begin position="147"/>
        <end position="166"/>
    </location>
</feature>
<evidence type="ECO:0000313" key="10">
    <source>
        <dbReference type="Proteomes" id="UP000253769"/>
    </source>
</evidence>
<evidence type="ECO:0000256" key="6">
    <source>
        <dbReference type="RuleBase" id="RU003376"/>
    </source>
</evidence>
<evidence type="ECO:0000256" key="5">
    <source>
        <dbReference type="ARBA" id="ARBA00023136"/>
    </source>
</evidence>
<protein>
    <submittedName>
        <fullName evidence="9">Cytochrome c oxidase subunit 3 family protein</fullName>
    </submittedName>
</protein>
<dbReference type="PROSITE" id="PS50253">
    <property type="entry name" value="COX3"/>
    <property type="match status" value="1"/>
</dbReference>
<dbReference type="OrthoDB" id="9810850at2"/>
<proteinExistence type="inferred from homology"/>
<comment type="caution">
    <text evidence="9">The sequence shown here is derived from an EMBL/GenBank/DDBJ whole genome shotgun (WGS) entry which is preliminary data.</text>
</comment>
<comment type="subcellular location">
    <subcellularLocation>
        <location evidence="6">Cell membrane</location>
        <topology evidence="6">Multi-pass membrane protein</topology>
    </subcellularLocation>
    <subcellularLocation>
        <location evidence="1">Membrane</location>
        <topology evidence="1">Multi-pass membrane protein</topology>
    </subcellularLocation>
</comment>
<keyword evidence="10" id="KW-1185">Reference proteome</keyword>
<reference evidence="9 10" key="1">
    <citation type="submission" date="2018-07" db="EMBL/GenBank/DDBJ databases">
        <title>Motiliproteus coralliicola sp. nov., a bacterium isolated from Coral.</title>
        <authorList>
            <person name="Wang G."/>
        </authorList>
    </citation>
    <scope>NUCLEOTIDE SEQUENCE [LARGE SCALE GENOMIC DNA]</scope>
    <source>
        <strain evidence="9 10">C34</strain>
    </source>
</reference>
<gene>
    <name evidence="9" type="ORF">DV711_15605</name>
</gene>
<evidence type="ECO:0000259" key="8">
    <source>
        <dbReference type="PROSITE" id="PS50253"/>
    </source>
</evidence>
<keyword evidence="3 6" id="KW-0812">Transmembrane</keyword>
<evidence type="ECO:0000256" key="1">
    <source>
        <dbReference type="ARBA" id="ARBA00004141"/>
    </source>
</evidence>
<dbReference type="InterPro" id="IPR035973">
    <property type="entry name" value="Cyt_c_oxidase_su3-like_sf"/>
</dbReference>
<name>A0A369WIB3_9GAMM</name>
<dbReference type="GO" id="GO:0019646">
    <property type="term" value="P:aerobic electron transport chain"/>
    <property type="evidence" value="ECO:0007669"/>
    <property type="project" value="InterPro"/>
</dbReference>
<feature type="transmembrane region" description="Helical" evidence="7">
    <location>
        <begin position="34"/>
        <end position="53"/>
    </location>
</feature>
<dbReference type="InterPro" id="IPR013833">
    <property type="entry name" value="Cyt_c_oxidase_su3_a-hlx"/>
</dbReference>
<keyword evidence="5 7" id="KW-0472">Membrane</keyword>
<organism evidence="9 10">
    <name type="scientific">Motiliproteus coralliicola</name>
    <dbReference type="NCBI Taxonomy" id="2283196"/>
    <lineage>
        <taxon>Bacteria</taxon>
        <taxon>Pseudomonadati</taxon>
        <taxon>Pseudomonadota</taxon>
        <taxon>Gammaproteobacteria</taxon>
        <taxon>Oceanospirillales</taxon>
        <taxon>Oceanospirillaceae</taxon>
        <taxon>Motiliproteus</taxon>
    </lineage>
</organism>
<dbReference type="Proteomes" id="UP000253769">
    <property type="component" value="Unassembled WGS sequence"/>
</dbReference>
<dbReference type="InterPro" id="IPR000298">
    <property type="entry name" value="Cyt_c_oxidase-like_su3"/>
</dbReference>